<evidence type="ECO:0000313" key="2">
    <source>
        <dbReference type="Proteomes" id="UP000887569"/>
    </source>
</evidence>
<accession>A0A914ZVU2</accession>
<keyword evidence="1" id="KW-1133">Transmembrane helix</keyword>
<name>A0A914ZVU2_PARUN</name>
<dbReference type="AlphaFoldDB" id="A0A914ZVU2"/>
<sequence>MKGIGKTLIIEMFSSLLHSTIVIVLIVQLQLLQVVYSATSLWCHQGGGRKHYKPVGCDTQTIECYKFVCTNGQWPFVARGCGSSTLAITSTENHSCSQAIEQCDYLGGIGTCVTCGNEHLCNHTITVHRRFIISLIPYIIFKTVISIDAFM</sequence>
<keyword evidence="1" id="KW-0472">Membrane</keyword>
<dbReference type="WBParaSite" id="PgB20_g036_t02">
    <property type="protein sequence ID" value="PgB20_g036_t02"/>
    <property type="gene ID" value="PgB20_g036"/>
</dbReference>
<feature type="transmembrane region" description="Helical" evidence="1">
    <location>
        <begin position="12"/>
        <end position="31"/>
    </location>
</feature>
<evidence type="ECO:0000313" key="3">
    <source>
        <dbReference type="WBParaSite" id="PgB20_g036_t02"/>
    </source>
</evidence>
<organism evidence="2 3">
    <name type="scientific">Parascaris univalens</name>
    <name type="common">Nematode worm</name>
    <dbReference type="NCBI Taxonomy" id="6257"/>
    <lineage>
        <taxon>Eukaryota</taxon>
        <taxon>Metazoa</taxon>
        <taxon>Ecdysozoa</taxon>
        <taxon>Nematoda</taxon>
        <taxon>Chromadorea</taxon>
        <taxon>Rhabditida</taxon>
        <taxon>Spirurina</taxon>
        <taxon>Ascaridomorpha</taxon>
        <taxon>Ascaridoidea</taxon>
        <taxon>Ascarididae</taxon>
        <taxon>Parascaris</taxon>
    </lineage>
</organism>
<dbReference type="Proteomes" id="UP000887569">
    <property type="component" value="Unplaced"/>
</dbReference>
<evidence type="ECO:0000256" key="1">
    <source>
        <dbReference type="SAM" id="Phobius"/>
    </source>
</evidence>
<keyword evidence="2" id="KW-1185">Reference proteome</keyword>
<proteinExistence type="predicted"/>
<keyword evidence="1" id="KW-0812">Transmembrane</keyword>
<reference evidence="3" key="1">
    <citation type="submission" date="2022-11" db="UniProtKB">
        <authorList>
            <consortium name="WormBaseParasite"/>
        </authorList>
    </citation>
    <scope>IDENTIFICATION</scope>
</reference>
<protein>
    <submittedName>
        <fullName evidence="3">Chitin-binding type-2 domain-containing protein</fullName>
    </submittedName>
</protein>